<dbReference type="OrthoDB" id="8954273at2759"/>
<accession>A0A8S4BAR1</accession>
<feature type="region of interest" description="Disordered" evidence="1">
    <location>
        <begin position="256"/>
        <end position="288"/>
    </location>
</feature>
<dbReference type="AlphaFoldDB" id="A0A8S4BAR1"/>
<organism evidence="2 3">
    <name type="scientific">Menidia menidia</name>
    <name type="common">Atlantic silverside</name>
    <dbReference type="NCBI Taxonomy" id="238744"/>
    <lineage>
        <taxon>Eukaryota</taxon>
        <taxon>Metazoa</taxon>
        <taxon>Chordata</taxon>
        <taxon>Craniata</taxon>
        <taxon>Vertebrata</taxon>
        <taxon>Euteleostomi</taxon>
        <taxon>Actinopterygii</taxon>
        <taxon>Neopterygii</taxon>
        <taxon>Teleostei</taxon>
        <taxon>Neoteleostei</taxon>
        <taxon>Acanthomorphata</taxon>
        <taxon>Ovalentaria</taxon>
        <taxon>Atherinomorphae</taxon>
        <taxon>Atheriniformes</taxon>
        <taxon>Atherinopsidae</taxon>
        <taxon>Menidiinae</taxon>
        <taxon>Menidia</taxon>
    </lineage>
</organism>
<dbReference type="Proteomes" id="UP000677803">
    <property type="component" value="Unassembled WGS sequence"/>
</dbReference>
<comment type="caution">
    <text evidence="2">The sequence shown here is derived from an EMBL/GenBank/DDBJ whole genome shotgun (WGS) entry which is preliminary data.</text>
</comment>
<feature type="region of interest" description="Disordered" evidence="1">
    <location>
        <begin position="1"/>
        <end position="94"/>
    </location>
</feature>
<reference evidence="2" key="1">
    <citation type="submission" date="2021-05" db="EMBL/GenBank/DDBJ databases">
        <authorList>
            <person name="Tigano A."/>
        </authorList>
    </citation>
    <scope>NUCLEOTIDE SEQUENCE</scope>
</reference>
<name>A0A8S4BAR1_9TELE</name>
<proteinExistence type="predicted"/>
<feature type="compositionally biased region" description="Basic and acidic residues" evidence="1">
    <location>
        <begin position="1"/>
        <end position="13"/>
    </location>
</feature>
<feature type="compositionally biased region" description="Basic residues" evidence="1">
    <location>
        <begin position="54"/>
        <end position="63"/>
    </location>
</feature>
<evidence type="ECO:0000313" key="3">
    <source>
        <dbReference type="Proteomes" id="UP000677803"/>
    </source>
</evidence>
<dbReference type="EMBL" id="CAJRST010012224">
    <property type="protein sequence ID" value="CAG5928452.1"/>
    <property type="molecule type" value="Genomic_DNA"/>
</dbReference>
<protein>
    <submittedName>
        <fullName evidence="2">(Atlantic silverside) hypothetical protein</fullName>
    </submittedName>
</protein>
<evidence type="ECO:0000313" key="2">
    <source>
        <dbReference type="EMBL" id="CAG5928452.1"/>
    </source>
</evidence>
<evidence type="ECO:0000256" key="1">
    <source>
        <dbReference type="SAM" id="MobiDB-lite"/>
    </source>
</evidence>
<feature type="compositionally biased region" description="Low complexity" evidence="1">
    <location>
        <begin position="30"/>
        <end position="46"/>
    </location>
</feature>
<gene>
    <name evidence="2" type="ORF">MMEN_LOCUS12106</name>
</gene>
<sequence>MSDRVLSGEDGRGRPLGPRQAGGVLGGCGVAVATASSAGAASEAGGDQVEHLRHGQRQGHAGHHQHEDDEDGLLGGPGHVALHGEGAGLPRAGEHGHHHEAVQVVLAHDEGRLDQDLHHQLGQVAAQEVPLDLHLPLVVRVLGQLVLPGSPGARQLFSELVLLVDDVHGVGQVDQRRRGDEDDLQHPEADVRDGEGVVVADVLATGLLGVAHEVRLLVPPHVLRAGAQDHDPEQEQDAHPDLPDHRGVGLDFFQQGRQKAPGSAAGARRDVDHGPPAALHHARQHQSGHQRSNGYVLIHLVQQALLGDLDQALRGGQRLVHAVHQEADVFPHHGLLERLGLGVALGEIG</sequence>
<keyword evidence="3" id="KW-1185">Reference proteome</keyword>